<dbReference type="EMBL" id="JXTC01000034">
    <property type="protein sequence ID" value="PON97034.1"/>
    <property type="molecule type" value="Genomic_DNA"/>
</dbReference>
<keyword evidence="1" id="KW-0472">Membrane</keyword>
<comment type="caution">
    <text evidence="2">The sequence shown here is derived from an EMBL/GenBank/DDBJ whole genome shotgun (WGS) entry which is preliminary data.</text>
</comment>
<dbReference type="Proteomes" id="UP000237000">
    <property type="component" value="Unassembled WGS sequence"/>
</dbReference>
<accession>A0A2P5FGX0</accession>
<feature type="non-terminal residue" evidence="2">
    <location>
        <position position="1"/>
    </location>
</feature>
<keyword evidence="1" id="KW-0812">Transmembrane</keyword>
<dbReference type="AlphaFoldDB" id="A0A2P5FGX0"/>
<proteinExistence type="predicted"/>
<reference evidence="3" key="1">
    <citation type="submission" date="2016-06" db="EMBL/GenBank/DDBJ databases">
        <title>Parallel loss of symbiosis genes in relatives of nitrogen-fixing non-legume Parasponia.</title>
        <authorList>
            <person name="Van Velzen R."/>
            <person name="Holmer R."/>
            <person name="Bu F."/>
            <person name="Rutten L."/>
            <person name="Van Zeijl A."/>
            <person name="Liu W."/>
            <person name="Santuari L."/>
            <person name="Cao Q."/>
            <person name="Sharma T."/>
            <person name="Shen D."/>
            <person name="Roswanjaya Y."/>
            <person name="Wardhani T."/>
            <person name="Kalhor M.S."/>
            <person name="Jansen J."/>
            <person name="Van den Hoogen J."/>
            <person name="Gungor B."/>
            <person name="Hartog M."/>
            <person name="Hontelez J."/>
            <person name="Verver J."/>
            <person name="Yang W.-C."/>
            <person name="Schijlen E."/>
            <person name="Repin R."/>
            <person name="Schilthuizen M."/>
            <person name="Schranz E."/>
            <person name="Heidstra R."/>
            <person name="Miyata K."/>
            <person name="Fedorova E."/>
            <person name="Kohlen W."/>
            <person name="Bisseling T."/>
            <person name="Smit S."/>
            <person name="Geurts R."/>
        </authorList>
    </citation>
    <scope>NUCLEOTIDE SEQUENCE [LARGE SCALE GENOMIC DNA]</scope>
    <source>
        <strain evidence="3">cv. RG33-2</strain>
    </source>
</reference>
<name>A0A2P5FGX0_TREOI</name>
<sequence>TLRSGNKGRQEQQLYIADAMFKSILIVVYMPILSVVNAFLLINARTDADYLSYFSSECGAAGSLAAPWKLLQKASSLQAWIHRLSTSGRTWTTDWRVHVPNQWP</sequence>
<gene>
    <name evidence="2" type="ORF">TorRG33x02_070840</name>
</gene>
<dbReference type="InParanoid" id="A0A2P5FGX0"/>
<feature type="transmembrane region" description="Helical" evidence="1">
    <location>
        <begin position="20"/>
        <end position="42"/>
    </location>
</feature>
<keyword evidence="1" id="KW-1133">Transmembrane helix</keyword>
<evidence type="ECO:0000313" key="3">
    <source>
        <dbReference type="Proteomes" id="UP000237000"/>
    </source>
</evidence>
<keyword evidence="3" id="KW-1185">Reference proteome</keyword>
<evidence type="ECO:0000256" key="1">
    <source>
        <dbReference type="SAM" id="Phobius"/>
    </source>
</evidence>
<evidence type="ECO:0000313" key="2">
    <source>
        <dbReference type="EMBL" id="PON97034.1"/>
    </source>
</evidence>
<organism evidence="2 3">
    <name type="scientific">Trema orientale</name>
    <name type="common">Charcoal tree</name>
    <name type="synonym">Celtis orientalis</name>
    <dbReference type="NCBI Taxonomy" id="63057"/>
    <lineage>
        <taxon>Eukaryota</taxon>
        <taxon>Viridiplantae</taxon>
        <taxon>Streptophyta</taxon>
        <taxon>Embryophyta</taxon>
        <taxon>Tracheophyta</taxon>
        <taxon>Spermatophyta</taxon>
        <taxon>Magnoliopsida</taxon>
        <taxon>eudicotyledons</taxon>
        <taxon>Gunneridae</taxon>
        <taxon>Pentapetalae</taxon>
        <taxon>rosids</taxon>
        <taxon>fabids</taxon>
        <taxon>Rosales</taxon>
        <taxon>Cannabaceae</taxon>
        <taxon>Trema</taxon>
    </lineage>
</organism>
<protein>
    <submittedName>
        <fullName evidence="2">Uncharacterized protein</fullName>
    </submittedName>
</protein>